<dbReference type="AlphaFoldDB" id="A0A0F9AC94"/>
<dbReference type="EMBL" id="LAZR01043449">
    <property type="protein sequence ID" value="KKL07050.1"/>
    <property type="molecule type" value="Genomic_DNA"/>
</dbReference>
<organism evidence="1">
    <name type="scientific">marine sediment metagenome</name>
    <dbReference type="NCBI Taxonomy" id="412755"/>
    <lineage>
        <taxon>unclassified sequences</taxon>
        <taxon>metagenomes</taxon>
        <taxon>ecological metagenomes</taxon>
    </lineage>
</organism>
<reference evidence="1" key="1">
    <citation type="journal article" date="2015" name="Nature">
        <title>Complex archaea that bridge the gap between prokaryotes and eukaryotes.</title>
        <authorList>
            <person name="Spang A."/>
            <person name="Saw J.H."/>
            <person name="Jorgensen S.L."/>
            <person name="Zaremba-Niedzwiedzka K."/>
            <person name="Martijn J."/>
            <person name="Lind A.E."/>
            <person name="van Eijk R."/>
            <person name="Schleper C."/>
            <person name="Guy L."/>
            <person name="Ettema T.J."/>
        </authorList>
    </citation>
    <scope>NUCLEOTIDE SEQUENCE</scope>
</reference>
<proteinExistence type="predicted"/>
<sequence>ELYIRFAEEALRRIRAATAVDEDGLRAIANEELQGLKRRYRNNGYWNMQPDQRAAQEAR</sequence>
<name>A0A0F9AC94_9ZZZZ</name>
<protein>
    <submittedName>
        <fullName evidence="1">Uncharacterized protein</fullName>
    </submittedName>
</protein>
<evidence type="ECO:0000313" key="1">
    <source>
        <dbReference type="EMBL" id="KKL07050.1"/>
    </source>
</evidence>
<gene>
    <name evidence="1" type="ORF">LCGC14_2589860</name>
</gene>
<accession>A0A0F9AC94</accession>
<comment type="caution">
    <text evidence="1">The sequence shown here is derived from an EMBL/GenBank/DDBJ whole genome shotgun (WGS) entry which is preliminary data.</text>
</comment>
<feature type="non-terminal residue" evidence="1">
    <location>
        <position position="1"/>
    </location>
</feature>